<sequence>MSSSLTQSFRPTHSPSLTEFLLLEASSPLLVPCCLGRPCSPLRADHDSSHYQRSENHFHSEEDFWLLGAPLLFSAKPSSGVTKCLPLPADTQPLQQHKAIILVEPHEGLSGPGVEPHEGLFGPGVEPHKGLSGRGVEPHEGLSEQSSEPHEGLSRPSNEPHEGLMPLASIQTKHLTFGNELTMSYIKQDCPSDVALITSDEREKILHCKISGTITSDPLKSVSKSNNDSDNYKFQDLDAKILYADPFNSKVKDEGRMNNDTESIICTCVPGNVNQNLLNDSDELCGFTAVAKSILGRGKGVAYDTPTHVQQTGFGALLQATSDEYSSSEAASDSSSPQQSEDESDYLALLGLLGADDSDLREFAELHRGRRPRRGTEFGSLKNAQTTVLAELADEESDGSCTYPPTKFDVPCAGRSLPVRKELFWAGIKAFSPLEDSHLAGKSLLKPSFELSHFHREDDGTELTCLEVNNEADKSSLPASSFFSLISSLIGVDQNSGTHESDAKLHRRTPLSDSPLSSLTSGLFPVGFARRRDGFSRCPSLKRLLKKRSPSLFNKLAAENESYRKAPRDVNVPSSSYQAAQDYLSCLRYPARLTRRYDSLVRMKLLKAHRLLHSRRAPLLPSDVPGHSGPKSAIKRRSFIRELFPRMPGDNFPVLFPEFKDDQICATIVEPIDFVIQKLHRNLVYSERKQNWLIRLSCLTRRNVAAAAVRSPAAENKFSETNSSFEANDVAFSHEVPARLKFSREGESSKFSDDLSLSTIGSWSSSSTSLHLPEFRYHFGNSGAVERVYWRLSIESRQRVTFLLQLYLSALSGQNCSLAAYRQSSFAYNSLLRTNSCLLPIESPKGDSSNSLVIRNEALSLILVPPIDAVRVHYAPSVSVPGRRFKKRKKIPSLRPKPLIDLAFSTNCAANFRDPLHASLFRLSSVQDASISRSPIGAATFSPHLPPTPSLTPVWIQAHCLYFSSTSPRRPPYLRCQDSFGASESHLSRPAAAFCLFCLWMFFMRLADGFVSFLMFLFTFL</sequence>
<dbReference type="AlphaFoldDB" id="A0A8B7NZ43"/>
<keyword evidence="3" id="KW-1185">Reference proteome</keyword>
<dbReference type="RefSeq" id="XP_018019094.1">
    <property type="nucleotide sequence ID" value="XM_018163605.2"/>
</dbReference>
<name>A0A8B7NZ43_HYAAZ</name>
<proteinExistence type="predicted"/>
<feature type="compositionally biased region" description="Basic and acidic residues" evidence="1">
    <location>
        <begin position="136"/>
        <end position="162"/>
    </location>
</feature>
<dbReference type="Proteomes" id="UP000694843">
    <property type="component" value="Unplaced"/>
</dbReference>
<feature type="region of interest" description="Disordered" evidence="1">
    <location>
        <begin position="126"/>
        <end position="163"/>
    </location>
</feature>
<keyword evidence="2" id="KW-1133">Transmembrane helix</keyword>
<accession>A0A8B7NZ43</accession>
<keyword evidence="2" id="KW-0472">Membrane</keyword>
<evidence type="ECO:0000256" key="2">
    <source>
        <dbReference type="SAM" id="Phobius"/>
    </source>
</evidence>
<keyword evidence="2" id="KW-0812">Transmembrane</keyword>
<feature type="transmembrane region" description="Helical" evidence="2">
    <location>
        <begin position="991"/>
        <end position="1018"/>
    </location>
</feature>
<evidence type="ECO:0000313" key="4">
    <source>
        <dbReference type="RefSeq" id="XP_018019094.1"/>
    </source>
</evidence>
<evidence type="ECO:0000313" key="3">
    <source>
        <dbReference type="Proteomes" id="UP000694843"/>
    </source>
</evidence>
<evidence type="ECO:0000256" key="1">
    <source>
        <dbReference type="SAM" id="MobiDB-lite"/>
    </source>
</evidence>
<dbReference type="GeneID" id="108675582"/>
<protein>
    <submittedName>
        <fullName evidence="4">Uncharacterized protein LOC108675582</fullName>
    </submittedName>
</protein>
<organism evidence="3 4">
    <name type="scientific">Hyalella azteca</name>
    <name type="common">Amphipod</name>
    <dbReference type="NCBI Taxonomy" id="294128"/>
    <lineage>
        <taxon>Eukaryota</taxon>
        <taxon>Metazoa</taxon>
        <taxon>Ecdysozoa</taxon>
        <taxon>Arthropoda</taxon>
        <taxon>Crustacea</taxon>
        <taxon>Multicrustacea</taxon>
        <taxon>Malacostraca</taxon>
        <taxon>Eumalacostraca</taxon>
        <taxon>Peracarida</taxon>
        <taxon>Amphipoda</taxon>
        <taxon>Senticaudata</taxon>
        <taxon>Talitrida</taxon>
        <taxon>Talitroidea</taxon>
        <taxon>Hyalellidae</taxon>
        <taxon>Hyalella</taxon>
    </lineage>
</organism>
<dbReference type="KEGG" id="hazt:108675582"/>
<gene>
    <name evidence="4" type="primary">LOC108675582</name>
</gene>
<reference evidence="4" key="1">
    <citation type="submission" date="2025-08" db="UniProtKB">
        <authorList>
            <consortium name="RefSeq"/>
        </authorList>
    </citation>
    <scope>IDENTIFICATION</scope>
    <source>
        <tissue evidence="4">Whole organism</tissue>
    </source>
</reference>